<dbReference type="InParanoid" id="A0A1C4Y552"/>
<evidence type="ECO:0000313" key="3">
    <source>
        <dbReference type="Proteomes" id="UP000198253"/>
    </source>
</evidence>
<feature type="compositionally biased region" description="Basic and acidic residues" evidence="1">
    <location>
        <begin position="163"/>
        <end position="172"/>
    </location>
</feature>
<dbReference type="AlphaFoldDB" id="A0A1C4Y552"/>
<gene>
    <name evidence="2" type="ORF">GA0070618_3599</name>
</gene>
<feature type="compositionally biased region" description="Polar residues" evidence="1">
    <location>
        <begin position="274"/>
        <end position="285"/>
    </location>
</feature>
<proteinExistence type="predicted"/>
<evidence type="ECO:0000313" key="2">
    <source>
        <dbReference type="EMBL" id="SCF15829.1"/>
    </source>
</evidence>
<organism evidence="2 3">
    <name type="scientific">Micromonospora echinospora</name>
    <name type="common">Micromonospora purpurea</name>
    <dbReference type="NCBI Taxonomy" id="1877"/>
    <lineage>
        <taxon>Bacteria</taxon>
        <taxon>Bacillati</taxon>
        <taxon>Actinomycetota</taxon>
        <taxon>Actinomycetes</taxon>
        <taxon>Micromonosporales</taxon>
        <taxon>Micromonosporaceae</taxon>
        <taxon>Micromonospora</taxon>
    </lineage>
</organism>
<sequence>MFPWLKMWVGTIQRSSTTARYRMKNIYMWKMGAVSVDLVIYRLDAGRGTAAGELLSEASTWRAGGAAGLRPAVGGPVGNRAGRAGRVRSARRPVSDVRIERGPWRVERVSLPAVRARRASGPRPSRSLCCRCGHAGGSGGWRRAPGIRTGGAIGAPRRSRARAIRDVGEGRRPRSVPGAIPEPAATAGGGRPAIAVPRVAAGAVDAHRRASTGQDRPTGRRRRGSSVGPPGVPDGSDPAAEPAPGRVHPVRPGQLSGPRSAAGRSFRCGYGLSGTATPRNRQSGSHPWPGWYSRRRSAGTSRRTASLCRS</sequence>
<evidence type="ECO:0000256" key="1">
    <source>
        <dbReference type="SAM" id="MobiDB-lite"/>
    </source>
</evidence>
<protein>
    <submittedName>
        <fullName evidence="2">Uncharacterized protein</fullName>
    </submittedName>
</protein>
<dbReference type="EMBL" id="LT607413">
    <property type="protein sequence ID" value="SCF15829.1"/>
    <property type="molecule type" value="Genomic_DNA"/>
</dbReference>
<keyword evidence="3" id="KW-1185">Reference proteome</keyword>
<feature type="compositionally biased region" description="Low complexity" evidence="1">
    <location>
        <begin position="225"/>
        <end position="238"/>
    </location>
</feature>
<feature type="region of interest" description="Disordered" evidence="1">
    <location>
        <begin position="143"/>
        <end position="310"/>
    </location>
</feature>
<name>A0A1C4Y552_MICEC</name>
<reference evidence="3" key="1">
    <citation type="submission" date="2016-06" db="EMBL/GenBank/DDBJ databases">
        <authorList>
            <person name="Varghese N."/>
            <person name="Submissions Spin"/>
        </authorList>
    </citation>
    <scope>NUCLEOTIDE SEQUENCE [LARGE SCALE GENOMIC DNA]</scope>
    <source>
        <strain evidence="3">DSM 43816</strain>
    </source>
</reference>
<feature type="compositionally biased region" description="Low complexity" evidence="1">
    <location>
        <begin position="298"/>
        <end position="310"/>
    </location>
</feature>
<dbReference type="Proteomes" id="UP000198253">
    <property type="component" value="Chromosome I"/>
</dbReference>
<accession>A0A1C4Y552</accession>